<proteinExistence type="predicted"/>
<gene>
    <name evidence="1" type="ORF">H9894_06650</name>
</gene>
<accession>A0A9D1PW51</accession>
<reference evidence="1" key="1">
    <citation type="journal article" date="2021" name="PeerJ">
        <title>Extensive microbial diversity within the chicken gut microbiome revealed by metagenomics and culture.</title>
        <authorList>
            <person name="Gilroy R."/>
            <person name="Ravi A."/>
            <person name="Getino M."/>
            <person name="Pursley I."/>
            <person name="Horton D.L."/>
            <person name="Alikhan N.F."/>
            <person name="Baker D."/>
            <person name="Gharbi K."/>
            <person name="Hall N."/>
            <person name="Watson M."/>
            <person name="Adriaenssens E.M."/>
            <person name="Foster-Nyarko E."/>
            <person name="Jarju S."/>
            <person name="Secka A."/>
            <person name="Antonio M."/>
            <person name="Oren A."/>
            <person name="Chaudhuri R.R."/>
            <person name="La Ragione R."/>
            <person name="Hildebrand F."/>
            <person name="Pallen M.J."/>
        </authorList>
    </citation>
    <scope>NUCLEOTIDE SEQUENCE</scope>
    <source>
        <strain evidence="1">ChiHecec2B26-446</strain>
    </source>
</reference>
<protein>
    <submittedName>
        <fullName evidence="1">Uncharacterized protein</fullName>
    </submittedName>
</protein>
<comment type="caution">
    <text evidence="1">The sequence shown here is derived from an EMBL/GenBank/DDBJ whole genome shotgun (WGS) entry which is preliminary data.</text>
</comment>
<dbReference type="EMBL" id="DXHV01000063">
    <property type="protein sequence ID" value="HIW00852.1"/>
    <property type="molecule type" value="Genomic_DNA"/>
</dbReference>
<sequence>MALVLCAGCSSREAPHGDPGASGQPRLTAFPAHADEYVYVKVTGGEAAFNDDLSSLIVGYLQSDCSLIPADNRHSADIVIDVAVRDLALVAVGDREIDATRGLANTAMATTLGIAIGSLAGYREGALIGAGVGAAVGLGVTVAGADTRNTWALTADVTIARQGEDADPQAYSGTAQGMGMKREEAEAALKNTLGQDIATSLSGRR</sequence>
<evidence type="ECO:0000313" key="1">
    <source>
        <dbReference type="EMBL" id="HIW00852.1"/>
    </source>
</evidence>
<name>A0A9D1PW51_9BACT</name>
<reference evidence="1" key="2">
    <citation type="submission" date="2021-04" db="EMBL/GenBank/DDBJ databases">
        <authorList>
            <person name="Gilroy R."/>
        </authorList>
    </citation>
    <scope>NUCLEOTIDE SEQUENCE</scope>
    <source>
        <strain evidence="1">ChiHecec2B26-446</strain>
    </source>
</reference>
<evidence type="ECO:0000313" key="2">
    <source>
        <dbReference type="Proteomes" id="UP000886752"/>
    </source>
</evidence>
<dbReference type="AlphaFoldDB" id="A0A9D1PW51"/>
<organism evidence="1 2">
    <name type="scientific">Candidatus Desulfovibrio intestinipullorum</name>
    <dbReference type="NCBI Taxonomy" id="2838536"/>
    <lineage>
        <taxon>Bacteria</taxon>
        <taxon>Pseudomonadati</taxon>
        <taxon>Thermodesulfobacteriota</taxon>
        <taxon>Desulfovibrionia</taxon>
        <taxon>Desulfovibrionales</taxon>
        <taxon>Desulfovibrionaceae</taxon>
        <taxon>Desulfovibrio</taxon>
    </lineage>
</organism>
<dbReference type="Proteomes" id="UP000886752">
    <property type="component" value="Unassembled WGS sequence"/>
</dbReference>